<reference evidence="5" key="1">
    <citation type="submission" date="2020-05" db="EMBL/GenBank/DDBJ databases">
        <authorList>
            <person name="Chiriac C."/>
            <person name="Salcher M."/>
            <person name="Ghai R."/>
            <person name="Kavagutti S V."/>
        </authorList>
    </citation>
    <scope>NUCLEOTIDE SEQUENCE</scope>
</reference>
<comment type="cofactor">
    <cofactor evidence="1">
        <name>pyridoxal 5'-phosphate</name>
        <dbReference type="ChEBI" id="CHEBI:597326"/>
    </cofactor>
</comment>
<accession>A0A6J7CJQ5</accession>
<feature type="domain" description="Tryptophan synthase beta chain-like PALP" evidence="4">
    <location>
        <begin position="21"/>
        <end position="306"/>
    </location>
</feature>
<dbReference type="InterPro" id="IPR050147">
    <property type="entry name" value="Ser/Thr_Dehydratase"/>
</dbReference>
<dbReference type="AlphaFoldDB" id="A0A6J7CJQ5"/>
<dbReference type="SUPFAM" id="SSF53686">
    <property type="entry name" value="Tryptophan synthase beta subunit-like PLP-dependent enzymes"/>
    <property type="match status" value="1"/>
</dbReference>
<dbReference type="GO" id="GO:0009097">
    <property type="term" value="P:isoleucine biosynthetic process"/>
    <property type="evidence" value="ECO:0007669"/>
    <property type="project" value="TreeGrafter"/>
</dbReference>
<dbReference type="PANTHER" id="PTHR48078">
    <property type="entry name" value="THREONINE DEHYDRATASE, MITOCHONDRIAL-RELATED"/>
    <property type="match status" value="1"/>
</dbReference>
<evidence type="ECO:0000259" key="4">
    <source>
        <dbReference type="Pfam" id="PF00291"/>
    </source>
</evidence>
<dbReference type="GO" id="GO:0004794">
    <property type="term" value="F:threonine deaminase activity"/>
    <property type="evidence" value="ECO:0007669"/>
    <property type="project" value="TreeGrafter"/>
</dbReference>
<dbReference type="CDD" id="cd01562">
    <property type="entry name" value="Thr-dehyd"/>
    <property type="match status" value="1"/>
</dbReference>
<dbReference type="GO" id="GO:0003941">
    <property type="term" value="F:L-serine ammonia-lyase activity"/>
    <property type="evidence" value="ECO:0007669"/>
    <property type="project" value="TreeGrafter"/>
</dbReference>
<name>A0A6J7CJQ5_9ZZZZ</name>
<dbReference type="Gene3D" id="3.40.50.1100">
    <property type="match status" value="2"/>
</dbReference>
<evidence type="ECO:0000256" key="3">
    <source>
        <dbReference type="ARBA" id="ARBA00023239"/>
    </source>
</evidence>
<keyword evidence="3" id="KW-0456">Lyase</keyword>
<dbReference type="GO" id="GO:0006567">
    <property type="term" value="P:L-threonine catabolic process"/>
    <property type="evidence" value="ECO:0007669"/>
    <property type="project" value="TreeGrafter"/>
</dbReference>
<proteinExistence type="predicted"/>
<dbReference type="EMBL" id="CAFBLP010000002">
    <property type="protein sequence ID" value="CAB4858622.1"/>
    <property type="molecule type" value="Genomic_DNA"/>
</dbReference>
<dbReference type="Pfam" id="PF00291">
    <property type="entry name" value="PALP"/>
    <property type="match status" value="1"/>
</dbReference>
<dbReference type="GO" id="GO:0006565">
    <property type="term" value="P:L-serine catabolic process"/>
    <property type="evidence" value="ECO:0007669"/>
    <property type="project" value="TreeGrafter"/>
</dbReference>
<dbReference type="PANTHER" id="PTHR48078:SF7">
    <property type="entry name" value="BLL6502 PROTEIN"/>
    <property type="match status" value="1"/>
</dbReference>
<organism evidence="5">
    <name type="scientific">freshwater metagenome</name>
    <dbReference type="NCBI Taxonomy" id="449393"/>
    <lineage>
        <taxon>unclassified sequences</taxon>
        <taxon>metagenomes</taxon>
        <taxon>ecological metagenomes</taxon>
    </lineage>
</organism>
<sequence length="325" mass="34213">MVSPFTLEQLNDAARLVGRYVPPTPQFAWPLLSDAVGADVWVKHENHTPTGAFKVRGGLVFADRYAREHVSPRGLISATRGNHGQSLAFAGRAFGLEVTIVVPFGNSPDKNAAMRAFGATLIEHGHDFQAAREHAQHLADTQGMQMVPSFHPDLVLGVATYAREFLAGAPELDTVYVPVGLGSGICAHIAVRDLLGLRTEIVGVVAENAPATALSFDAGHAVSTDTADTFMDGVACRVPDPAAIDIILRGASRIVQVSEDLCAAAVRLMFSTTHNIAEPAGAVSLAGLLAERDLQLGRRVGVTLSGGNMDAPLLATILAGHTPRP</sequence>
<dbReference type="NCBIfam" id="NF004771">
    <property type="entry name" value="PRK06110.1"/>
    <property type="match status" value="1"/>
</dbReference>
<gene>
    <name evidence="5" type="ORF">UFOPK3376_00125</name>
</gene>
<protein>
    <submittedName>
        <fullName evidence="5">Unannotated protein</fullName>
    </submittedName>
</protein>
<dbReference type="InterPro" id="IPR001926">
    <property type="entry name" value="TrpB-like_PALP"/>
</dbReference>
<dbReference type="InterPro" id="IPR036052">
    <property type="entry name" value="TrpB-like_PALP_sf"/>
</dbReference>
<evidence type="ECO:0000256" key="1">
    <source>
        <dbReference type="ARBA" id="ARBA00001933"/>
    </source>
</evidence>
<keyword evidence="2" id="KW-0663">Pyridoxal phosphate</keyword>
<evidence type="ECO:0000313" key="5">
    <source>
        <dbReference type="EMBL" id="CAB4858622.1"/>
    </source>
</evidence>
<evidence type="ECO:0000256" key="2">
    <source>
        <dbReference type="ARBA" id="ARBA00022898"/>
    </source>
</evidence>